<evidence type="ECO:0000256" key="1">
    <source>
        <dbReference type="ARBA" id="ARBA00023015"/>
    </source>
</evidence>
<dbReference type="InterPro" id="IPR050109">
    <property type="entry name" value="HTH-type_TetR-like_transc_reg"/>
</dbReference>
<proteinExistence type="predicted"/>
<dbReference type="InterPro" id="IPR009057">
    <property type="entry name" value="Homeodomain-like_sf"/>
</dbReference>
<dbReference type="InterPro" id="IPR001647">
    <property type="entry name" value="HTH_TetR"/>
</dbReference>
<dbReference type="PANTHER" id="PTHR30055">
    <property type="entry name" value="HTH-TYPE TRANSCRIPTIONAL REGULATOR RUTR"/>
    <property type="match status" value="1"/>
</dbReference>
<feature type="DNA-binding region" description="H-T-H motif" evidence="4">
    <location>
        <begin position="35"/>
        <end position="54"/>
    </location>
</feature>
<evidence type="ECO:0000313" key="6">
    <source>
        <dbReference type="EMBL" id="SFU59938.1"/>
    </source>
</evidence>
<dbReference type="PANTHER" id="PTHR30055:SF234">
    <property type="entry name" value="HTH-TYPE TRANSCRIPTIONAL REGULATOR BETI"/>
    <property type="match status" value="1"/>
</dbReference>
<keyword evidence="2 4" id="KW-0238">DNA-binding</keyword>
<reference evidence="6 7" key="1">
    <citation type="submission" date="2016-10" db="EMBL/GenBank/DDBJ databases">
        <authorList>
            <person name="de Groot N.N."/>
        </authorList>
    </citation>
    <scope>NUCLEOTIDE SEQUENCE [LARGE SCALE GENOMIC DNA]</scope>
    <source>
        <strain evidence="6 7">KHGC13</strain>
    </source>
</reference>
<gene>
    <name evidence="6" type="ORF">SAMN05216508_1173</name>
</gene>
<evidence type="ECO:0000256" key="2">
    <source>
        <dbReference type="ARBA" id="ARBA00023125"/>
    </source>
</evidence>
<dbReference type="Pfam" id="PF00440">
    <property type="entry name" value="TetR_N"/>
    <property type="match status" value="1"/>
</dbReference>
<protein>
    <submittedName>
        <fullName evidence="6">Transcriptional regulator, TetR family</fullName>
    </submittedName>
</protein>
<dbReference type="PRINTS" id="PR00455">
    <property type="entry name" value="HTHTETR"/>
</dbReference>
<dbReference type="GeneID" id="78355295"/>
<keyword evidence="1" id="KW-0805">Transcription regulation</keyword>
<dbReference type="AlphaFoldDB" id="A0A1I7HGS9"/>
<evidence type="ECO:0000256" key="3">
    <source>
        <dbReference type="ARBA" id="ARBA00023163"/>
    </source>
</evidence>
<dbReference type="RefSeq" id="WP_173328104.1">
    <property type="nucleotide sequence ID" value="NZ_CACWQI010000034.1"/>
</dbReference>
<dbReference type="SUPFAM" id="SSF46689">
    <property type="entry name" value="Homeodomain-like"/>
    <property type="match status" value="1"/>
</dbReference>
<evidence type="ECO:0000313" key="7">
    <source>
        <dbReference type="Proteomes" id="UP000198817"/>
    </source>
</evidence>
<sequence>MPRMTARKKQAMEMRAKIQNAALDLFDREGFDNVSMAEIAEASGCSVGNIYNYFRSKDELAIQLTDHVDAAYDELEAAYRQDGAATAMEKLLDFVGQSLLISSREAVLYTTFIHSMKYPQQGILKIKEQRTYFRLLRALIEACQEEGSLPGDRDPAEIRAKLVTIHRGELLEWKICEGSYDLAEDGRALAAAYLRGIGGNVPAGIAD</sequence>
<evidence type="ECO:0000259" key="5">
    <source>
        <dbReference type="PROSITE" id="PS50977"/>
    </source>
</evidence>
<dbReference type="InterPro" id="IPR036271">
    <property type="entry name" value="Tet_transcr_reg_TetR-rel_C_sf"/>
</dbReference>
<dbReference type="Proteomes" id="UP000198817">
    <property type="component" value="Unassembled WGS sequence"/>
</dbReference>
<keyword evidence="7" id="KW-1185">Reference proteome</keyword>
<dbReference type="STRING" id="155865.SAMN05216515_11828"/>
<dbReference type="SUPFAM" id="SSF48498">
    <property type="entry name" value="Tetracyclin repressor-like, C-terminal domain"/>
    <property type="match status" value="1"/>
</dbReference>
<dbReference type="GO" id="GO:0003700">
    <property type="term" value="F:DNA-binding transcription factor activity"/>
    <property type="evidence" value="ECO:0007669"/>
    <property type="project" value="TreeGrafter"/>
</dbReference>
<dbReference type="GO" id="GO:0000976">
    <property type="term" value="F:transcription cis-regulatory region binding"/>
    <property type="evidence" value="ECO:0007669"/>
    <property type="project" value="TreeGrafter"/>
</dbReference>
<feature type="domain" description="HTH tetR-type" evidence="5">
    <location>
        <begin position="12"/>
        <end position="72"/>
    </location>
</feature>
<organism evidence="6 7">
    <name type="scientific">Eubacterium pyruvativorans</name>
    <dbReference type="NCBI Taxonomy" id="155865"/>
    <lineage>
        <taxon>Bacteria</taxon>
        <taxon>Bacillati</taxon>
        <taxon>Bacillota</taxon>
        <taxon>Clostridia</taxon>
        <taxon>Eubacteriales</taxon>
        <taxon>Eubacteriaceae</taxon>
        <taxon>Eubacterium</taxon>
    </lineage>
</organism>
<accession>A0A1I7HGS9</accession>
<evidence type="ECO:0000256" key="4">
    <source>
        <dbReference type="PROSITE-ProRule" id="PRU00335"/>
    </source>
</evidence>
<dbReference type="PROSITE" id="PS50977">
    <property type="entry name" value="HTH_TETR_2"/>
    <property type="match status" value="1"/>
</dbReference>
<dbReference type="Gene3D" id="1.10.357.10">
    <property type="entry name" value="Tetracycline Repressor, domain 2"/>
    <property type="match status" value="1"/>
</dbReference>
<keyword evidence="3" id="KW-0804">Transcription</keyword>
<dbReference type="EMBL" id="FPBT01000017">
    <property type="protein sequence ID" value="SFU59938.1"/>
    <property type="molecule type" value="Genomic_DNA"/>
</dbReference>
<name>A0A1I7HGS9_9FIRM</name>